<proteinExistence type="predicted"/>
<accession>A0A7R9D4M0</accession>
<protein>
    <submittedName>
        <fullName evidence="1">Uncharacterized protein</fullName>
    </submittedName>
</protein>
<evidence type="ECO:0000313" key="1">
    <source>
        <dbReference type="EMBL" id="CAD7408025.1"/>
    </source>
</evidence>
<reference evidence="1" key="1">
    <citation type="submission" date="2020-11" db="EMBL/GenBank/DDBJ databases">
        <authorList>
            <person name="Tran Van P."/>
        </authorList>
    </citation>
    <scope>NUCLEOTIDE SEQUENCE</scope>
</reference>
<dbReference type="EMBL" id="OD003511">
    <property type="protein sequence ID" value="CAD7408025.1"/>
    <property type="molecule type" value="Genomic_DNA"/>
</dbReference>
<name>A0A7R9D4M0_TIMPO</name>
<organism evidence="1">
    <name type="scientific">Timema poppense</name>
    <name type="common">Walking stick</name>
    <dbReference type="NCBI Taxonomy" id="170557"/>
    <lineage>
        <taxon>Eukaryota</taxon>
        <taxon>Metazoa</taxon>
        <taxon>Ecdysozoa</taxon>
        <taxon>Arthropoda</taxon>
        <taxon>Hexapoda</taxon>
        <taxon>Insecta</taxon>
        <taxon>Pterygota</taxon>
        <taxon>Neoptera</taxon>
        <taxon>Polyneoptera</taxon>
        <taxon>Phasmatodea</taxon>
        <taxon>Timematodea</taxon>
        <taxon>Timematoidea</taxon>
        <taxon>Timematidae</taxon>
        <taxon>Timema</taxon>
    </lineage>
</organism>
<gene>
    <name evidence="1" type="ORF">TPSB3V08_LOCUS6164</name>
</gene>
<sequence>MCLSRIEWVVIPNQNKGQVHMLLQMDEIVDHKQPPGRILASVGGEKNTKLEEAPLKATATPEARVSSTLLNVDSSLHYCDIETHDDTITLNT</sequence>
<dbReference type="AlphaFoldDB" id="A0A7R9D4M0"/>